<keyword evidence="6" id="KW-1185">Reference proteome</keyword>
<dbReference type="Gene3D" id="3.40.50.1820">
    <property type="entry name" value="alpha/beta hydrolase"/>
    <property type="match status" value="1"/>
</dbReference>
<dbReference type="PRINTS" id="PR00793">
    <property type="entry name" value="PROAMNOPTASE"/>
</dbReference>
<dbReference type="RefSeq" id="WP_409965668.1">
    <property type="nucleotide sequence ID" value="NZ_CP144143.1"/>
</dbReference>
<gene>
    <name evidence="5" type="primary">menH</name>
    <name evidence="5" type="ORF">PIECOFPK_01838</name>
</gene>
<dbReference type="InterPro" id="IPR050266">
    <property type="entry name" value="AB_hydrolase_sf"/>
</dbReference>
<proteinExistence type="inferred from homology"/>
<evidence type="ECO:0000256" key="2">
    <source>
        <dbReference type="ARBA" id="ARBA00022801"/>
    </source>
</evidence>
<dbReference type="InterPro" id="IPR000073">
    <property type="entry name" value="AB_hydrolase_1"/>
</dbReference>
<dbReference type="Proteomes" id="UP001321305">
    <property type="component" value="Chromosome"/>
</dbReference>
<dbReference type="SUPFAM" id="SSF53474">
    <property type="entry name" value="alpha/beta-Hydrolases"/>
    <property type="match status" value="1"/>
</dbReference>
<dbReference type="PANTHER" id="PTHR43798">
    <property type="entry name" value="MONOACYLGLYCEROL LIPASE"/>
    <property type="match status" value="1"/>
</dbReference>
<dbReference type="InterPro" id="IPR002410">
    <property type="entry name" value="Peptidase_S33"/>
</dbReference>
<keyword evidence="2" id="KW-0378">Hydrolase</keyword>
<comment type="similarity">
    <text evidence="1">Belongs to the peptidase S33 family.</text>
</comment>
<dbReference type="GO" id="GO:0070205">
    <property type="term" value="F:2-succinyl-6-hydroxy-2,4-cyclohexadiene-1-carboxylate synthase activity"/>
    <property type="evidence" value="ECO:0007669"/>
    <property type="project" value="UniProtKB-EC"/>
</dbReference>
<name>A0ABZ2EKS6_9BACT</name>
<dbReference type="Pfam" id="PF00561">
    <property type="entry name" value="Abhydrolase_1"/>
    <property type="match status" value="1"/>
</dbReference>
<feature type="domain" description="AB hydrolase-1" evidence="4">
    <location>
        <begin position="34"/>
        <end position="295"/>
    </location>
</feature>
<dbReference type="InterPro" id="IPR029058">
    <property type="entry name" value="AB_hydrolase_fold"/>
</dbReference>
<protein>
    <submittedName>
        <fullName evidence="5">2-succinyl-6-hydroxy-2, 4-cyclohexadiene-1-carboxylate synthase</fullName>
        <ecNumber evidence="5">4.2.99.20</ecNumber>
    </submittedName>
</protein>
<evidence type="ECO:0000313" key="6">
    <source>
        <dbReference type="Proteomes" id="UP001321305"/>
    </source>
</evidence>
<accession>A0ABZ2EKS6</accession>
<dbReference type="PANTHER" id="PTHR43798:SF33">
    <property type="entry name" value="HYDROLASE, PUTATIVE (AFU_ORTHOLOGUE AFUA_2G14860)-RELATED"/>
    <property type="match status" value="1"/>
</dbReference>
<feature type="signal peptide" evidence="3">
    <location>
        <begin position="1"/>
        <end position="19"/>
    </location>
</feature>
<evidence type="ECO:0000256" key="1">
    <source>
        <dbReference type="ARBA" id="ARBA00010088"/>
    </source>
</evidence>
<organism evidence="5 6">
    <name type="scientific">Mycovorax composti</name>
    <dbReference type="NCBI Taxonomy" id="2962693"/>
    <lineage>
        <taxon>Bacteria</taxon>
        <taxon>Pseudomonadati</taxon>
        <taxon>Bacteroidota</taxon>
        <taxon>Chitinophagia</taxon>
        <taxon>Chitinophagales</taxon>
        <taxon>Chitinophagaceae</taxon>
        <taxon>Mycovorax</taxon>
    </lineage>
</organism>
<dbReference type="PRINTS" id="PR00111">
    <property type="entry name" value="ABHYDROLASE"/>
</dbReference>
<dbReference type="EMBL" id="CP144143">
    <property type="protein sequence ID" value="WWC84105.1"/>
    <property type="molecule type" value="Genomic_DNA"/>
</dbReference>
<reference evidence="6" key="1">
    <citation type="submission" date="2024-01" db="EMBL/GenBank/DDBJ databases">
        <title>Mycovorax composti gen. nov. sp. nov., a member of the family Chitinophagaceae isolated from button mushroom compost.</title>
        <authorList>
            <person name="Thai M."/>
            <person name="Bell T.L."/>
            <person name="Kertesz M.A."/>
        </authorList>
    </citation>
    <scope>NUCLEOTIDE SEQUENCE [LARGE SCALE GENOMIC DNA]</scope>
    <source>
        <strain evidence="6">C216</strain>
    </source>
</reference>
<dbReference type="EC" id="4.2.99.20" evidence="5"/>
<evidence type="ECO:0000313" key="5">
    <source>
        <dbReference type="EMBL" id="WWC84105.1"/>
    </source>
</evidence>
<evidence type="ECO:0000256" key="3">
    <source>
        <dbReference type="SAM" id="SignalP"/>
    </source>
</evidence>
<sequence length="309" mass="34914">MKTTICSLLLLLCGLSMHAQNLYSRAFGNPNNQAIVFLHGGPGYNCANFEGTTAQALADKGFFVIVYDRRGEGRSSSEGAEFTFKQTFNDLNELYSRYGIQKAMLIGHSFGGIVALLYTKQFPEKVHSIVLAGAPLSLQESFAQIIDRCKKIYQAKNDSTNLNYLSMLEKMDKSTLQYSSFCFAHAMQNGFYSPQKPTEEALKLYQQWREDTTLSQYGSQMTPQAPQGFWQNEHYTTLDLTETVQSLKQMDVSIYGVYGQDDGLYSEAQIEKLKSLIGASHVFYWEQCSHNVFIDQQKKFIDAIGIWGQ</sequence>
<evidence type="ECO:0000259" key="4">
    <source>
        <dbReference type="Pfam" id="PF00561"/>
    </source>
</evidence>
<keyword evidence="3" id="KW-0732">Signal</keyword>
<feature type="chain" id="PRO_5046960584" evidence="3">
    <location>
        <begin position="20"/>
        <end position="309"/>
    </location>
</feature>
<keyword evidence="5" id="KW-0456">Lyase</keyword>